<proteinExistence type="predicted"/>
<dbReference type="EMBL" id="LN729591">
    <property type="protein sequence ID" value="CEP13413.1"/>
    <property type="molecule type" value="Genomic_DNA"/>
</dbReference>
<organism evidence="1 2">
    <name type="scientific">Parasitella parasitica</name>
    <dbReference type="NCBI Taxonomy" id="35722"/>
    <lineage>
        <taxon>Eukaryota</taxon>
        <taxon>Fungi</taxon>
        <taxon>Fungi incertae sedis</taxon>
        <taxon>Mucoromycota</taxon>
        <taxon>Mucoromycotina</taxon>
        <taxon>Mucoromycetes</taxon>
        <taxon>Mucorales</taxon>
        <taxon>Mucorineae</taxon>
        <taxon>Mucoraceae</taxon>
        <taxon>Parasitella</taxon>
    </lineage>
</organism>
<evidence type="ECO:0000313" key="1">
    <source>
        <dbReference type="EMBL" id="CEP13413.1"/>
    </source>
</evidence>
<protein>
    <recommendedName>
        <fullName evidence="3">Reverse transcriptase domain-containing protein</fullName>
    </recommendedName>
</protein>
<reference evidence="1 2" key="1">
    <citation type="submission" date="2014-09" db="EMBL/GenBank/DDBJ databases">
        <authorList>
            <person name="Ellenberger Sabrina"/>
        </authorList>
    </citation>
    <scope>NUCLEOTIDE SEQUENCE [LARGE SCALE GENOMIC DNA]</scope>
    <source>
        <strain evidence="1 2">CBS 412.66</strain>
    </source>
</reference>
<evidence type="ECO:0000313" key="2">
    <source>
        <dbReference type="Proteomes" id="UP000054107"/>
    </source>
</evidence>
<dbReference type="STRING" id="35722.A0A0B7N559"/>
<gene>
    <name evidence="1" type="primary">PARPA_07476.1 scaffold 27676</name>
</gene>
<sequence>MITNLQEEIVEVAALKANLRWRENGEKNAGLMKRLATQRDNKRSIDQLYHPDTNTLCNTPSDLQSAARRYYKNLYSPTPIDPENLQFFTNQIPNTDRIPESAHYSLCAPFQAADLMEGASRSPNKSSPGLDGLPYELLFILFSHPATLKLALQVFNDALSSGTFPQSWQETCLILLPKKGDLAQLKNWRPISL</sequence>
<name>A0A0B7N559_9FUNG</name>
<dbReference type="PANTHER" id="PTHR19446">
    <property type="entry name" value="REVERSE TRANSCRIPTASES"/>
    <property type="match status" value="1"/>
</dbReference>
<accession>A0A0B7N559</accession>
<evidence type="ECO:0008006" key="3">
    <source>
        <dbReference type="Google" id="ProtNLM"/>
    </source>
</evidence>
<dbReference type="Proteomes" id="UP000054107">
    <property type="component" value="Unassembled WGS sequence"/>
</dbReference>
<feature type="non-terminal residue" evidence="1">
    <location>
        <position position="193"/>
    </location>
</feature>
<keyword evidence="2" id="KW-1185">Reference proteome</keyword>
<dbReference type="AlphaFoldDB" id="A0A0B7N559"/>
<dbReference type="OrthoDB" id="5598377at2759"/>